<accession>A0A1A8PHS4</accession>
<feature type="non-terminal residue" evidence="10">
    <location>
        <position position="1"/>
    </location>
</feature>
<evidence type="ECO:0000256" key="6">
    <source>
        <dbReference type="ARBA" id="ARBA00023136"/>
    </source>
</evidence>
<keyword evidence="7 10" id="KW-0012">Acyltransferase</keyword>
<protein>
    <submittedName>
        <fullName evidence="10">Membrane bound O-acyltransferase domain containing 2a</fullName>
    </submittedName>
</protein>
<dbReference type="EMBL" id="HAEI01002550">
    <property type="protein sequence ID" value="SBR80821.1"/>
    <property type="molecule type" value="Transcribed_RNA"/>
</dbReference>
<evidence type="ECO:0000256" key="3">
    <source>
        <dbReference type="ARBA" id="ARBA00022692"/>
    </source>
</evidence>
<keyword evidence="2 10" id="KW-0808">Transferase</keyword>
<dbReference type="GO" id="GO:0016746">
    <property type="term" value="F:acyltransferase activity"/>
    <property type="evidence" value="ECO:0007669"/>
    <property type="project" value="UniProtKB-KW"/>
</dbReference>
<reference evidence="10" key="2">
    <citation type="submission" date="2016-06" db="EMBL/GenBank/DDBJ databases">
        <title>The genome of a short-lived fish provides insights into sex chromosome evolution and the genetic control of aging.</title>
        <authorList>
            <person name="Reichwald K."/>
            <person name="Felder M."/>
            <person name="Petzold A."/>
            <person name="Koch P."/>
            <person name="Groth M."/>
            <person name="Platzer M."/>
        </authorList>
    </citation>
    <scope>NUCLEOTIDE SEQUENCE</scope>
    <source>
        <tissue evidence="10">Brain</tissue>
    </source>
</reference>
<evidence type="ECO:0000256" key="5">
    <source>
        <dbReference type="ARBA" id="ARBA00022989"/>
    </source>
</evidence>
<evidence type="ECO:0000256" key="1">
    <source>
        <dbReference type="ARBA" id="ARBA00004477"/>
    </source>
</evidence>
<dbReference type="AlphaFoldDB" id="A0A1A8PHS4"/>
<feature type="region of interest" description="Disordered" evidence="8">
    <location>
        <begin position="128"/>
        <end position="150"/>
    </location>
</feature>
<keyword evidence="3 9" id="KW-0812">Transmembrane</keyword>
<evidence type="ECO:0000256" key="8">
    <source>
        <dbReference type="SAM" id="MobiDB-lite"/>
    </source>
</evidence>
<dbReference type="Pfam" id="PF03062">
    <property type="entry name" value="MBOAT"/>
    <property type="match status" value="1"/>
</dbReference>
<feature type="transmembrane region" description="Helical" evidence="9">
    <location>
        <begin position="87"/>
        <end position="109"/>
    </location>
</feature>
<organism evidence="10">
    <name type="scientific">Nothobranchius rachovii</name>
    <name type="common">bluefin notho</name>
    <dbReference type="NCBI Taxonomy" id="451742"/>
    <lineage>
        <taxon>Eukaryota</taxon>
        <taxon>Metazoa</taxon>
        <taxon>Chordata</taxon>
        <taxon>Craniata</taxon>
        <taxon>Vertebrata</taxon>
        <taxon>Euteleostomi</taxon>
        <taxon>Actinopterygii</taxon>
        <taxon>Neopterygii</taxon>
        <taxon>Teleostei</taxon>
        <taxon>Neoteleostei</taxon>
        <taxon>Acanthomorphata</taxon>
        <taxon>Ovalentaria</taxon>
        <taxon>Atherinomorphae</taxon>
        <taxon>Cyprinodontiformes</taxon>
        <taxon>Nothobranchiidae</taxon>
        <taxon>Nothobranchius</taxon>
    </lineage>
</organism>
<evidence type="ECO:0000256" key="7">
    <source>
        <dbReference type="ARBA" id="ARBA00023315"/>
    </source>
</evidence>
<comment type="subcellular location">
    <subcellularLocation>
        <location evidence="1">Endoplasmic reticulum membrane</location>
        <topology evidence="1">Multi-pass membrane protein</topology>
    </subcellularLocation>
</comment>
<sequence length="244" mass="28109">FATSFKVFLDNWNIQTVHWLKRVCYERCPYHPTAATFILSAMWHGAYPGYYLTFITGIVVTLAARAVRHKVRPYFLQSATHKLVYDVITWAATQIAICYTVVPFVLLSVCPSLKFYRSCGDARQTQTLAPQSAAGKQSSGCGPEDTGGCRRHLRTERKSIMRRRSKVSRYFIFHGLVWKDEEPNRPRDLPAELGTETQRPKRFYLDSEESVITSWSASTKVKDVTLRTVEEHLRLYNVTTTKRF</sequence>
<keyword evidence="6 9" id="KW-0472">Membrane</keyword>
<evidence type="ECO:0000256" key="2">
    <source>
        <dbReference type="ARBA" id="ARBA00022679"/>
    </source>
</evidence>
<dbReference type="GO" id="GO:0030258">
    <property type="term" value="P:lipid modification"/>
    <property type="evidence" value="ECO:0007669"/>
    <property type="project" value="TreeGrafter"/>
</dbReference>
<evidence type="ECO:0000256" key="9">
    <source>
        <dbReference type="SAM" id="Phobius"/>
    </source>
</evidence>
<evidence type="ECO:0000256" key="4">
    <source>
        <dbReference type="ARBA" id="ARBA00022824"/>
    </source>
</evidence>
<dbReference type="InterPro" id="IPR049941">
    <property type="entry name" value="LPLAT_7/PORCN-like"/>
</dbReference>
<dbReference type="PANTHER" id="PTHR13906:SF7">
    <property type="entry name" value="LYSOPHOSPHOLIPID ACYLTRANSFERASE 2"/>
    <property type="match status" value="1"/>
</dbReference>
<keyword evidence="5 9" id="KW-1133">Transmembrane helix</keyword>
<proteinExistence type="predicted"/>
<feature type="compositionally biased region" description="Polar residues" evidence="8">
    <location>
        <begin position="128"/>
        <end position="140"/>
    </location>
</feature>
<dbReference type="GO" id="GO:0005789">
    <property type="term" value="C:endoplasmic reticulum membrane"/>
    <property type="evidence" value="ECO:0007669"/>
    <property type="project" value="UniProtKB-SubCell"/>
</dbReference>
<dbReference type="InterPro" id="IPR004299">
    <property type="entry name" value="MBOAT_fam"/>
</dbReference>
<reference evidence="10" key="1">
    <citation type="submission" date="2016-05" db="EMBL/GenBank/DDBJ databases">
        <authorList>
            <person name="Lavstsen T."/>
            <person name="Jespersen J.S."/>
        </authorList>
    </citation>
    <scope>NUCLEOTIDE SEQUENCE</scope>
    <source>
        <tissue evidence="10">Brain</tissue>
    </source>
</reference>
<evidence type="ECO:0000313" key="10">
    <source>
        <dbReference type="EMBL" id="SBR80821.1"/>
    </source>
</evidence>
<gene>
    <name evidence="10" type="primary">MBOAT2A</name>
</gene>
<name>A0A1A8PHS4_9TELE</name>
<keyword evidence="4" id="KW-0256">Endoplasmic reticulum</keyword>
<dbReference type="PANTHER" id="PTHR13906">
    <property type="entry name" value="PORCUPINE"/>
    <property type="match status" value="1"/>
</dbReference>
<feature type="transmembrane region" description="Helical" evidence="9">
    <location>
        <begin position="49"/>
        <end position="67"/>
    </location>
</feature>